<evidence type="ECO:0000313" key="3">
    <source>
        <dbReference type="Proteomes" id="UP000076563"/>
    </source>
</evidence>
<reference evidence="1" key="2">
    <citation type="submission" date="2016-01" db="EMBL/GenBank/DDBJ databases">
        <authorList>
            <person name="McClelland M."/>
            <person name="Jain A."/>
            <person name="Saraogi P."/>
            <person name="Mendelson R."/>
            <person name="Westerman R."/>
            <person name="SanMiguel P."/>
            <person name="Csonka L."/>
        </authorList>
    </citation>
    <scope>NUCLEOTIDE SEQUENCE</scope>
    <source>
        <strain evidence="1">M63</strain>
    </source>
</reference>
<reference evidence="2 4" key="3">
    <citation type="submission" date="2018-03" db="EMBL/GenBank/DDBJ databases">
        <title>Genome sequence of Paenibacillus elgii strain AC13 an antimicrobial compound producing bacteria.</title>
        <authorList>
            <person name="Kurokawa A.S."/>
            <person name="Araujo J.F."/>
            <person name="Costa R.A."/>
            <person name="Ortega D.B."/>
            <person name="Pires A.S."/>
            <person name="Pappas G.J.Jr."/>
            <person name="Franco O.L."/>
            <person name="Barreto C."/>
            <person name="Magalhaes B.S."/>
            <person name="Kruger R.H."/>
        </authorList>
    </citation>
    <scope>NUCLEOTIDE SEQUENCE [LARGE SCALE GENOMIC DNA]</scope>
    <source>
        <strain evidence="2 4">AC13</strain>
    </source>
</reference>
<proteinExistence type="predicted"/>
<evidence type="ECO:0000313" key="1">
    <source>
        <dbReference type="EMBL" id="KZE80655.1"/>
    </source>
</evidence>
<dbReference type="OrthoDB" id="2665147at2"/>
<organism evidence="1 3">
    <name type="scientific">Paenibacillus elgii</name>
    <dbReference type="NCBI Taxonomy" id="189691"/>
    <lineage>
        <taxon>Bacteria</taxon>
        <taxon>Bacillati</taxon>
        <taxon>Bacillota</taxon>
        <taxon>Bacilli</taxon>
        <taxon>Bacillales</taxon>
        <taxon>Paenibacillaceae</taxon>
        <taxon>Paenibacillus</taxon>
    </lineage>
</organism>
<reference evidence="3" key="1">
    <citation type="submission" date="2016-01" db="EMBL/GenBank/DDBJ databases">
        <title>Draft genome of Chromobacterium sp. F49.</title>
        <authorList>
            <person name="Hong K.W."/>
        </authorList>
    </citation>
    <scope>NUCLEOTIDE SEQUENCE [LARGE SCALE GENOMIC DNA]</scope>
    <source>
        <strain evidence="3">M63</strain>
    </source>
</reference>
<dbReference type="RefSeq" id="WP_063179841.1">
    <property type="nucleotide sequence ID" value="NZ_CP121215.1"/>
</dbReference>
<accession>A0A161SH03</accession>
<comment type="caution">
    <text evidence="1">The sequence shown here is derived from an EMBL/GenBank/DDBJ whole genome shotgun (WGS) entry which is preliminary data.</text>
</comment>
<gene>
    <name evidence="1" type="ORF">AV654_12000</name>
    <name evidence="2" type="ORF">C8Z91_01445</name>
</gene>
<keyword evidence="3" id="KW-1185">Reference proteome</keyword>
<dbReference type="AlphaFoldDB" id="A0A161SH03"/>
<dbReference type="STRING" id="1007103.GCA_000213315_07121"/>
<evidence type="ECO:0000313" key="4">
    <source>
        <dbReference type="Proteomes" id="UP000244184"/>
    </source>
</evidence>
<dbReference type="Proteomes" id="UP000076563">
    <property type="component" value="Unassembled WGS sequence"/>
</dbReference>
<dbReference type="Proteomes" id="UP000244184">
    <property type="component" value="Unassembled WGS sequence"/>
</dbReference>
<dbReference type="EMBL" id="LQRA01000047">
    <property type="protein sequence ID" value="KZE80655.1"/>
    <property type="molecule type" value="Genomic_DNA"/>
</dbReference>
<evidence type="ECO:0000313" key="2">
    <source>
        <dbReference type="EMBL" id="PUA40866.1"/>
    </source>
</evidence>
<protein>
    <submittedName>
        <fullName evidence="1">Uncharacterized protein</fullName>
    </submittedName>
</protein>
<dbReference type="EMBL" id="PYHP01000005">
    <property type="protein sequence ID" value="PUA40866.1"/>
    <property type="molecule type" value="Genomic_DNA"/>
</dbReference>
<sequence length="120" mass="14004">MNPIEHAVCRRVLERGDQLCADVEVRVKGRDNHLVVLFAESQDNDYDMVMVLEKDTDRDIDWYDNDLHAAYVDVTEKLFADEAGETHWNPREAFKEQVLSFGDVREQIRLKLGEARLQKV</sequence>
<name>A0A161SH03_9BACL</name>